<keyword evidence="5" id="KW-1175">Viral attachment to host cell pilus</keyword>
<evidence type="ECO:0000256" key="7">
    <source>
        <dbReference type="ARBA" id="ARBA00035110"/>
    </source>
</evidence>
<accession>A0A514D4N0</accession>
<evidence type="ECO:0000256" key="6">
    <source>
        <dbReference type="ARBA" id="ARBA00023296"/>
    </source>
</evidence>
<evidence type="ECO:0000256" key="3">
    <source>
        <dbReference type="ARBA" id="ARBA00022804"/>
    </source>
</evidence>
<keyword evidence="3" id="KW-1161">Viral attachment to host cell</keyword>
<gene>
    <name evidence="8" type="ORF">H4RhizoLitter20408_000003</name>
</gene>
<protein>
    <recommendedName>
        <fullName evidence="9">Maturation</fullName>
    </recommendedName>
</protein>
<name>A0A514D4N0_9VIRU</name>
<evidence type="ECO:0008006" key="9">
    <source>
        <dbReference type="Google" id="ProtNLM"/>
    </source>
</evidence>
<dbReference type="GO" id="GO:0044423">
    <property type="term" value="C:virion component"/>
    <property type="evidence" value="ECO:0007669"/>
    <property type="project" value="UniProtKB-KW"/>
</dbReference>
<comment type="similarity">
    <text evidence="7">Belongs to the Leviviricetes maturation protein family.</text>
</comment>
<dbReference type="EMBL" id="MN034192">
    <property type="protein sequence ID" value="QDH88578.1"/>
    <property type="molecule type" value="Genomic_RNA"/>
</dbReference>
<keyword evidence="4" id="KW-0946">Virion</keyword>
<evidence type="ECO:0000313" key="8">
    <source>
        <dbReference type="EMBL" id="QDH88578.1"/>
    </source>
</evidence>
<keyword evidence="2" id="KW-0945">Host-virus interaction</keyword>
<organism evidence="8">
    <name type="scientific">Leviviridae sp</name>
    <dbReference type="NCBI Taxonomy" id="2027243"/>
    <lineage>
        <taxon>Viruses</taxon>
        <taxon>Riboviria</taxon>
        <taxon>Orthornavirae</taxon>
        <taxon>Lenarviricota</taxon>
        <taxon>Leviviricetes</taxon>
        <taxon>Norzivirales</taxon>
        <taxon>Fiersviridae</taxon>
    </lineage>
</organism>
<sequence>RRVSLAEAASFDAFLCGIIMTLESRSWTIPGTQVGKTVSAAGTVTSVAVVTEGTGNLNRNSVRTLDFAEKKRTGQLPQNPFVFSEISQGYRRGFLELKSYDIFSGQLQSIQTLTGVLSVFSPNASPWSGAFKDAVRFNLYNQAVAKAQSKIKDAAIDLSVVAGEIRETRAMFIDIATRLKLALDAARRKDAKSIYRHLSLANSADFANLWLMINYGIKPFIADLKGAVEALERGALKERYNIVQDRAIFQDTARRDSSYRGGVEDWSLKVEVGLRVKYAVTSPFLATLASLGLTNPGTTAWELAKLSFVVDWVVGVGGWLSQLDYHLGKQFRDGSYTTFTKEKVALTAAYVTRTPLFNGGNVETSQTTAFVEWTDVSRSVLTNWPMAYLPVLKDPFSASHCATAASLLRQAWGR</sequence>
<feature type="non-terminal residue" evidence="8">
    <location>
        <position position="1"/>
    </location>
</feature>
<reference evidence="8" key="1">
    <citation type="submission" date="2019-05" db="EMBL/GenBank/DDBJ databases">
        <title>Metatranscriptomic reconstruction reveals RNA viruses with the potential to shape carbon cycling in soil.</title>
        <authorList>
            <person name="Starr E.P."/>
            <person name="Nuccio E."/>
            <person name="Pett-Ridge J."/>
            <person name="Banfield J.F."/>
            <person name="Firestone M.K."/>
        </authorList>
    </citation>
    <scope>NUCLEOTIDE SEQUENCE</scope>
    <source>
        <strain evidence="8">H4_Rhizo_Litter_20_scaffold_408</strain>
    </source>
</reference>
<dbReference type="Pfam" id="PF03863">
    <property type="entry name" value="Phage_mat-A"/>
    <property type="match status" value="1"/>
</dbReference>
<dbReference type="GO" id="GO:0039666">
    <property type="term" value="P:virion attachment to host cell pilus"/>
    <property type="evidence" value="ECO:0007669"/>
    <property type="project" value="UniProtKB-KW"/>
</dbReference>
<evidence type="ECO:0000256" key="5">
    <source>
        <dbReference type="ARBA" id="ARBA00023104"/>
    </source>
</evidence>
<keyword evidence="6" id="KW-1160">Virus entry into host cell</keyword>
<dbReference type="InterPro" id="IPR005563">
    <property type="entry name" value="A_protein"/>
</dbReference>
<evidence type="ECO:0000256" key="4">
    <source>
        <dbReference type="ARBA" id="ARBA00022844"/>
    </source>
</evidence>
<proteinExistence type="inferred from homology"/>
<evidence type="ECO:0000256" key="2">
    <source>
        <dbReference type="ARBA" id="ARBA00022581"/>
    </source>
</evidence>
<evidence type="ECO:0000256" key="1">
    <source>
        <dbReference type="ARBA" id="ARBA00004328"/>
    </source>
</evidence>
<comment type="subcellular location">
    <subcellularLocation>
        <location evidence="1">Virion</location>
    </subcellularLocation>
</comment>